<protein>
    <recommendedName>
        <fullName evidence="3">Antibiotic biosynthesis monooxygenase</fullName>
    </recommendedName>
</protein>
<dbReference type="InterPro" id="IPR052936">
    <property type="entry name" value="Jasmonate_Hydroxylase-like"/>
</dbReference>
<dbReference type="AlphaFoldDB" id="A0AAW0BFD8"/>
<keyword evidence="2" id="KW-1185">Reference proteome</keyword>
<dbReference type="EMBL" id="JAWWNJ010000035">
    <property type="protein sequence ID" value="KAK7024014.1"/>
    <property type="molecule type" value="Genomic_DNA"/>
</dbReference>
<proteinExistence type="predicted"/>
<dbReference type="InterPro" id="IPR011008">
    <property type="entry name" value="Dimeric_a/b-barrel"/>
</dbReference>
<comment type="caution">
    <text evidence="1">The sequence shown here is derived from an EMBL/GenBank/DDBJ whole genome shotgun (WGS) entry which is preliminary data.</text>
</comment>
<evidence type="ECO:0000313" key="2">
    <source>
        <dbReference type="Proteomes" id="UP001362999"/>
    </source>
</evidence>
<reference evidence="1 2" key="1">
    <citation type="journal article" date="2024" name="J Genomics">
        <title>Draft genome sequencing and assembly of Favolaschia claudopus CIRM-BRFM 2984 isolated from oak limbs.</title>
        <authorList>
            <person name="Navarro D."/>
            <person name="Drula E."/>
            <person name="Chaduli D."/>
            <person name="Cazenave R."/>
            <person name="Ahrendt S."/>
            <person name="Wang J."/>
            <person name="Lipzen A."/>
            <person name="Daum C."/>
            <person name="Barry K."/>
            <person name="Grigoriev I.V."/>
            <person name="Favel A."/>
            <person name="Rosso M.N."/>
            <person name="Martin F."/>
        </authorList>
    </citation>
    <scope>NUCLEOTIDE SEQUENCE [LARGE SCALE GENOMIC DNA]</scope>
    <source>
        <strain evidence="1 2">CIRM-BRFM 2984</strain>
    </source>
</reference>
<gene>
    <name evidence="1" type="ORF">R3P38DRAFT_3317132</name>
</gene>
<dbReference type="Proteomes" id="UP001362999">
    <property type="component" value="Unassembled WGS sequence"/>
</dbReference>
<dbReference type="PANTHER" id="PTHR37811">
    <property type="entry name" value="BLL5343 PROTEIN"/>
    <property type="match status" value="1"/>
</dbReference>
<sequence>MENHVQHFAVIFTSKRRPQEGDGYPEMAAKMDALAREQPGFLGVDSVSSPVEGTVFPLPTSSAGTDLRSAITVSYWQDEESIRVWKRNLEHLLAQKRGKEKWYLHYEVRVAKVERMYSGDGISE</sequence>
<organism evidence="1 2">
    <name type="scientific">Favolaschia claudopus</name>
    <dbReference type="NCBI Taxonomy" id="2862362"/>
    <lineage>
        <taxon>Eukaryota</taxon>
        <taxon>Fungi</taxon>
        <taxon>Dikarya</taxon>
        <taxon>Basidiomycota</taxon>
        <taxon>Agaricomycotina</taxon>
        <taxon>Agaricomycetes</taxon>
        <taxon>Agaricomycetidae</taxon>
        <taxon>Agaricales</taxon>
        <taxon>Marasmiineae</taxon>
        <taxon>Mycenaceae</taxon>
        <taxon>Favolaschia</taxon>
    </lineage>
</organism>
<dbReference type="PANTHER" id="PTHR37811:SF2">
    <property type="entry name" value="ABM DOMAIN-CONTAINING PROTEIN"/>
    <property type="match status" value="1"/>
</dbReference>
<dbReference type="Gene3D" id="3.30.70.100">
    <property type="match status" value="1"/>
</dbReference>
<name>A0AAW0BFD8_9AGAR</name>
<accession>A0AAW0BFD8</accession>
<evidence type="ECO:0000313" key="1">
    <source>
        <dbReference type="EMBL" id="KAK7024014.1"/>
    </source>
</evidence>
<dbReference type="SUPFAM" id="SSF54909">
    <property type="entry name" value="Dimeric alpha+beta barrel"/>
    <property type="match status" value="1"/>
</dbReference>
<evidence type="ECO:0008006" key="3">
    <source>
        <dbReference type="Google" id="ProtNLM"/>
    </source>
</evidence>